<dbReference type="Pfam" id="PF01740">
    <property type="entry name" value="STAS"/>
    <property type="match status" value="1"/>
</dbReference>
<evidence type="ECO:0000256" key="1">
    <source>
        <dbReference type="ARBA" id="ARBA00009013"/>
    </source>
</evidence>
<evidence type="ECO:0000256" key="2">
    <source>
        <dbReference type="RuleBase" id="RU003749"/>
    </source>
</evidence>
<sequence length="99" mass="11350">MIFEKGENSLIVRLEEKVAFENSNNIKEEIKSNITKDIETLVLDMKNITFIDSSGIGILISLLKVMNEKEGHMILKSIPRLVDRILTITKLNDFFQIVD</sequence>
<gene>
    <name evidence="4" type="ORF">SAMN02194393_00774</name>
</gene>
<accession>A0A1T5IVG9</accession>
<name>A0A1T5IVG9_9FIRM</name>
<evidence type="ECO:0000259" key="3">
    <source>
        <dbReference type="PROSITE" id="PS50801"/>
    </source>
</evidence>
<dbReference type="RefSeq" id="WP_079489455.1">
    <property type="nucleotide sequence ID" value="NZ_FUZT01000001.1"/>
</dbReference>
<feature type="domain" description="STAS" evidence="3">
    <location>
        <begin position="1"/>
        <end position="99"/>
    </location>
</feature>
<evidence type="ECO:0000313" key="5">
    <source>
        <dbReference type="Proteomes" id="UP000190285"/>
    </source>
</evidence>
<reference evidence="4 5" key="1">
    <citation type="submission" date="2017-02" db="EMBL/GenBank/DDBJ databases">
        <authorList>
            <person name="Peterson S.W."/>
        </authorList>
    </citation>
    <scope>NUCLEOTIDE SEQUENCE [LARGE SCALE GENOMIC DNA]</scope>
    <source>
        <strain evidence="4 5">M1</strain>
    </source>
</reference>
<dbReference type="InterPro" id="IPR036513">
    <property type="entry name" value="STAS_dom_sf"/>
</dbReference>
<keyword evidence="5" id="KW-1185">Reference proteome</keyword>
<dbReference type="Gene3D" id="3.30.750.24">
    <property type="entry name" value="STAS domain"/>
    <property type="match status" value="1"/>
</dbReference>
<dbReference type="InterPro" id="IPR002645">
    <property type="entry name" value="STAS_dom"/>
</dbReference>
<dbReference type="CDD" id="cd07043">
    <property type="entry name" value="STAS_anti-anti-sigma_factors"/>
    <property type="match status" value="1"/>
</dbReference>
<dbReference type="NCBIfam" id="TIGR00377">
    <property type="entry name" value="ant_ant_sig"/>
    <property type="match status" value="1"/>
</dbReference>
<dbReference type="InterPro" id="IPR003658">
    <property type="entry name" value="Anti-sigma_ant"/>
</dbReference>
<evidence type="ECO:0000313" key="4">
    <source>
        <dbReference type="EMBL" id="SKC42968.1"/>
    </source>
</evidence>
<protein>
    <recommendedName>
        <fullName evidence="2">Anti-sigma factor antagonist</fullName>
    </recommendedName>
</protein>
<dbReference type="AlphaFoldDB" id="A0A1T5IVG9"/>
<dbReference type="PROSITE" id="PS50801">
    <property type="entry name" value="STAS"/>
    <property type="match status" value="1"/>
</dbReference>
<dbReference type="SUPFAM" id="SSF52091">
    <property type="entry name" value="SpoIIaa-like"/>
    <property type="match status" value="1"/>
</dbReference>
<comment type="similarity">
    <text evidence="1 2">Belongs to the anti-sigma-factor antagonist family.</text>
</comment>
<dbReference type="STRING" id="36842.SAMN02194393_00774"/>
<organism evidence="4 5">
    <name type="scientific">Maledivibacter halophilus</name>
    <dbReference type="NCBI Taxonomy" id="36842"/>
    <lineage>
        <taxon>Bacteria</taxon>
        <taxon>Bacillati</taxon>
        <taxon>Bacillota</taxon>
        <taxon>Clostridia</taxon>
        <taxon>Peptostreptococcales</taxon>
        <taxon>Caminicellaceae</taxon>
        <taxon>Maledivibacter</taxon>
    </lineage>
</organism>
<dbReference type="Proteomes" id="UP000190285">
    <property type="component" value="Unassembled WGS sequence"/>
</dbReference>
<dbReference type="GO" id="GO:0043856">
    <property type="term" value="F:anti-sigma factor antagonist activity"/>
    <property type="evidence" value="ECO:0007669"/>
    <property type="project" value="InterPro"/>
</dbReference>
<proteinExistence type="inferred from homology"/>
<dbReference type="EMBL" id="FUZT01000001">
    <property type="protein sequence ID" value="SKC42968.1"/>
    <property type="molecule type" value="Genomic_DNA"/>
</dbReference>
<dbReference type="PANTHER" id="PTHR33495">
    <property type="entry name" value="ANTI-SIGMA FACTOR ANTAGONIST TM_1081-RELATED-RELATED"/>
    <property type="match status" value="1"/>
</dbReference>